<dbReference type="AlphaFoldDB" id="C7Q1W0"/>
<reference evidence="1 2" key="1">
    <citation type="journal article" date="2009" name="Stand. Genomic Sci.">
        <title>Complete genome sequence of Catenulispora acidiphila type strain (ID 139908).</title>
        <authorList>
            <person name="Copeland A."/>
            <person name="Lapidus A."/>
            <person name="Glavina Del Rio T."/>
            <person name="Nolan M."/>
            <person name="Lucas S."/>
            <person name="Chen F."/>
            <person name="Tice H."/>
            <person name="Cheng J.F."/>
            <person name="Bruce D."/>
            <person name="Goodwin L."/>
            <person name="Pitluck S."/>
            <person name="Mikhailova N."/>
            <person name="Pati A."/>
            <person name="Ivanova N."/>
            <person name="Mavromatis K."/>
            <person name="Chen A."/>
            <person name="Palaniappan K."/>
            <person name="Chain P."/>
            <person name="Land M."/>
            <person name="Hauser L."/>
            <person name="Chang Y.J."/>
            <person name="Jeffries C.D."/>
            <person name="Chertkov O."/>
            <person name="Brettin T."/>
            <person name="Detter J.C."/>
            <person name="Han C."/>
            <person name="Ali Z."/>
            <person name="Tindall B.J."/>
            <person name="Goker M."/>
            <person name="Bristow J."/>
            <person name="Eisen J.A."/>
            <person name="Markowitz V."/>
            <person name="Hugenholtz P."/>
            <person name="Kyrpides N.C."/>
            <person name="Klenk H.P."/>
        </authorList>
    </citation>
    <scope>NUCLEOTIDE SEQUENCE [LARGE SCALE GENOMIC DNA]</scope>
    <source>
        <strain evidence="2">DSM 44928 / JCM 14897 / NBRC 102108 / NRRL B-24433 / ID139908</strain>
    </source>
</reference>
<dbReference type="HOGENOM" id="CLU_114867_0_0_11"/>
<organism evidence="1 2">
    <name type="scientific">Catenulispora acidiphila (strain DSM 44928 / JCM 14897 / NBRC 102108 / NRRL B-24433 / ID139908)</name>
    <dbReference type="NCBI Taxonomy" id="479433"/>
    <lineage>
        <taxon>Bacteria</taxon>
        <taxon>Bacillati</taxon>
        <taxon>Actinomycetota</taxon>
        <taxon>Actinomycetes</taxon>
        <taxon>Catenulisporales</taxon>
        <taxon>Catenulisporaceae</taxon>
        <taxon>Catenulispora</taxon>
    </lineage>
</organism>
<accession>C7Q1W0</accession>
<keyword evidence="2" id="KW-1185">Reference proteome</keyword>
<proteinExistence type="predicted"/>
<evidence type="ECO:0008006" key="3">
    <source>
        <dbReference type="Google" id="ProtNLM"/>
    </source>
</evidence>
<dbReference type="InParanoid" id="C7Q1W0"/>
<evidence type="ECO:0000313" key="1">
    <source>
        <dbReference type="EMBL" id="ACU75661.1"/>
    </source>
</evidence>
<protein>
    <recommendedName>
        <fullName evidence="3">DUF3145 domain-containing protein</fullName>
    </recommendedName>
</protein>
<dbReference type="STRING" id="479433.Caci_6820"/>
<dbReference type="KEGG" id="cai:Caci_6820"/>
<dbReference type="OrthoDB" id="3210860at2"/>
<gene>
    <name evidence="1" type="ordered locus">Caci_6820</name>
</gene>
<dbReference type="InterPro" id="IPR021491">
    <property type="entry name" value="DUF3145"/>
</dbReference>
<sequence>MTAQSASKTVTTSGVLYIHSAPRALCPHIEWAVASVLGVRVSLDWTHQPAEPHTWRAELSWRGQSGTAARITSQLRGWQQLRFEATEDPSDGTEGERYCSTPALGVYRAATGSHGDIVISEDRLRAALARAHRGESALEREVEALLGKPWDDELEPFRYAGEGAPVRWLHQVG</sequence>
<dbReference type="Proteomes" id="UP000000851">
    <property type="component" value="Chromosome"/>
</dbReference>
<dbReference type="eggNOG" id="ENOG502ZWGX">
    <property type="taxonomic scope" value="Bacteria"/>
</dbReference>
<evidence type="ECO:0000313" key="2">
    <source>
        <dbReference type="Proteomes" id="UP000000851"/>
    </source>
</evidence>
<dbReference type="EMBL" id="CP001700">
    <property type="protein sequence ID" value="ACU75661.1"/>
    <property type="molecule type" value="Genomic_DNA"/>
</dbReference>
<name>C7Q1W0_CATAD</name>
<dbReference type="Pfam" id="PF11343">
    <property type="entry name" value="DUF3145"/>
    <property type="match status" value="1"/>
</dbReference>